<proteinExistence type="predicted"/>
<dbReference type="PANTHER" id="PTHR43194">
    <property type="entry name" value="HYDROLASE ALPHA/BETA FOLD FAMILY"/>
    <property type="match status" value="1"/>
</dbReference>
<dbReference type="Pfam" id="PF12697">
    <property type="entry name" value="Abhydrolase_6"/>
    <property type="match status" value="1"/>
</dbReference>
<dbReference type="AlphaFoldDB" id="A0A512NAZ5"/>
<dbReference type="InterPro" id="IPR000073">
    <property type="entry name" value="AB_hydrolase_1"/>
</dbReference>
<reference evidence="2 3" key="1">
    <citation type="submission" date="2019-07" db="EMBL/GenBank/DDBJ databases">
        <title>Whole genome shotgun sequence of Reyranella soli NBRC 108950.</title>
        <authorList>
            <person name="Hosoyama A."/>
            <person name="Uohara A."/>
            <person name="Ohji S."/>
            <person name="Ichikawa N."/>
        </authorList>
    </citation>
    <scope>NUCLEOTIDE SEQUENCE [LARGE SCALE GENOMIC DNA]</scope>
    <source>
        <strain evidence="2 3">NBRC 108950</strain>
    </source>
</reference>
<dbReference type="Gene3D" id="3.40.50.1820">
    <property type="entry name" value="alpha/beta hydrolase"/>
    <property type="match status" value="1"/>
</dbReference>
<dbReference type="Proteomes" id="UP000321058">
    <property type="component" value="Unassembled WGS sequence"/>
</dbReference>
<accession>A0A512NAZ5</accession>
<gene>
    <name evidence="2" type="ORF">RSO01_32800</name>
</gene>
<evidence type="ECO:0000313" key="3">
    <source>
        <dbReference type="Proteomes" id="UP000321058"/>
    </source>
</evidence>
<protein>
    <recommendedName>
        <fullName evidence="1">AB hydrolase-1 domain-containing protein</fullName>
    </recommendedName>
</protein>
<organism evidence="2 3">
    <name type="scientific">Reyranella soli</name>
    <dbReference type="NCBI Taxonomy" id="1230389"/>
    <lineage>
        <taxon>Bacteria</taxon>
        <taxon>Pseudomonadati</taxon>
        <taxon>Pseudomonadota</taxon>
        <taxon>Alphaproteobacteria</taxon>
        <taxon>Hyphomicrobiales</taxon>
        <taxon>Reyranellaceae</taxon>
        <taxon>Reyranella</taxon>
    </lineage>
</organism>
<dbReference type="PANTHER" id="PTHR43194:SF2">
    <property type="entry name" value="PEROXISOMAL MEMBRANE PROTEIN LPX1"/>
    <property type="match status" value="1"/>
</dbReference>
<evidence type="ECO:0000259" key="1">
    <source>
        <dbReference type="Pfam" id="PF12697"/>
    </source>
</evidence>
<name>A0A512NAZ5_9HYPH</name>
<dbReference type="GO" id="GO:0003824">
    <property type="term" value="F:catalytic activity"/>
    <property type="evidence" value="ECO:0007669"/>
    <property type="project" value="InterPro"/>
</dbReference>
<comment type="caution">
    <text evidence="2">The sequence shown here is derived from an EMBL/GenBank/DDBJ whole genome shotgun (WGS) entry which is preliminary data.</text>
</comment>
<dbReference type="RefSeq" id="WP_308933091.1">
    <property type="nucleotide sequence ID" value="NZ_BKAJ01000054.1"/>
</dbReference>
<evidence type="ECO:0000313" key="2">
    <source>
        <dbReference type="EMBL" id="GEP56114.1"/>
    </source>
</evidence>
<dbReference type="SUPFAM" id="SSF53474">
    <property type="entry name" value="alpha/beta-Hydrolases"/>
    <property type="match status" value="1"/>
</dbReference>
<dbReference type="EMBL" id="BKAJ01000054">
    <property type="protein sequence ID" value="GEP56114.1"/>
    <property type="molecule type" value="Genomic_DNA"/>
</dbReference>
<dbReference type="InterPro" id="IPR000639">
    <property type="entry name" value="Epox_hydrolase-like"/>
</dbReference>
<dbReference type="PRINTS" id="PR00412">
    <property type="entry name" value="EPOXHYDRLASE"/>
</dbReference>
<sequence>MDFSRLAAALDGNAALQRRARLAALSFVVLGGTEPVTVRVGERITVDRGAAANAAFGLTASPATWAEFFKPVPAVGFQSLVGMQRVGHLRVEGDILAWGRHMLFLEQVFAALRPGAPSSPPIAVGEPVIEPIVGRYLRLDFNGRPHRLYFEEAGQGIPLLCLHTAGADGRQYRALLNDPSITARFRVIAFDLPWHGKSSPPAGFETEAYQLTTQLYVDTVMAVSRALGLARPVVMGCSIGGRAVLHLALRHGAHFRAAIGLQSATHAEAGADTRLRDLGVLFRPDIHGQEAAAGTVACLIAPTSPRADKWETLWHYMQGGPSVFLGDLHYYFTDGDLRNADLAGLDGKCPLYLLTGEYDLSATPELTAELARVTGARHFEVMKGMGHFPMSESPVEFRRYLAPVLDRIAAD</sequence>
<keyword evidence="3" id="KW-1185">Reference proteome</keyword>
<dbReference type="InterPro" id="IPR029058">
    <property type="entry name" value="AB_hydrolase_fold"/>
</dbReference>
<feature type="domain" description="AB hydrolase-1" evidence="1">
    <location>
        <begin position="159"/>
        <end position="397"/>
    </location>
</feature>
<dbReference type="InterPro" id="IPR050228">
    <property type="entry name" value="Carboxylesterase_BioH"/>
</dbReference>